<dbReference type="AlphaFoldDB" id="A0ABD2NBL6"/>
<evidence type="ECO:0000313" key="2">
    <source>
        <dbReference type="Proteomes" id="UP001516400"/>
    </source>
</evidence>
<name>A0ABD2NBL6_9CUCU</name>
<evidence type="ECO:0000313" key="1">
    <source>
        <dbReference type="EMBL" id="KAL3276076.1"/>
    </source>
</evidence>
<organism evidence="1 2">
    <name type="scientific">Cryptolaemus montrouzieri</name>
    <dbReference type="NCBI Taxonomy" id="559131"/>
    <lineage>
        <taxon>Eukaryota</taxon>
        <taxon>Metazoa</taxon>
        <taxon>Ecdysozoa</taxon>
        <taxon>Arthropoda</taxon>
        <taxon>Hexapoda</taxon>
        <taxon>Insecta</taxon>
        <taxon>Pterygota</taxon>
        <taxon>Neoptera</taxon>
        <taxon>Endopterygota</taxon>
        <taxon>Coleoptera</taxon>
        <taxon>Polyphaga</taxon>
        <taxon>Cucujiformia</taxon>
        <taxon>Coccinelloidea</taxon>
        <taxon>Coccinellidae</taxon>
        <taxon>Scymninae</taxon>
        <taxon>Scymnini</taxon>
        <taxon>Cryptolaemus</taxon>
    </lineage>
</organism>
<comment type="caution">
    <text evidence="1">The sequence shown here is derived from an EMBL/GenBank/DDBJ whole genome shotgun (WGS) entry which is preliminary data.</text>
</comment>
<dbReference type="Proteomes" id="UP001516400">
    <property type="component" value="Unassembled WGS sequence"/>
</dbReference>
<sequence>MDFPKIKLERCDEYIHMNENETSTENIDDEAQKIWNQEFFIKYEIDEKPQIHIYENEKLLLKLKRSYAKTIISIKN</sequence>
<gene>
    <name evidence="1" type="ORF">HHI36_020797</name>
</gene>
<reference evidence="1 2" key="1">
    <citation type="journal article" date="2021" name="BMC Biol.">
        <title>Horizontally acquired antibacterial genes associated with adaptive radiation of ladybird beetles.</title>
        <authorList>
            <person name="Li H.S."/>
            <person name="Tang X.F."/>
            <person name="Huang Y.H."/>
            <person name="Xu Z.Y."/>
            <person name="Chen M.L."/>
            <person name="Du X.Y."/>
            <person name="Qiu B.Y."/>
            <person name="Chen P.T."/>
            <person name="Zhang W."/>
            <person name="Slipinski A."/>
            <person name="Escalona H.E."/>
            <person name="Waterhouse R.M."/>
            <person name="Zwick A."/>
            <person name="Pang H."/>
        </authorList>
    </citation>
    <scope>NUCLEOTIDE SEQUENCE [LARGE SCALE GENOMIC DNA]</scope>
    <source>
        <strain evidence="1">SYSU2018</strain>
    </source>
</reference>
<protein>
    <submittedName>
        <fullName evidence="1">Uncharacterized protein</fullName>
    </submittedName>
</protein>
<keyword evidence="2" id="KW-1185">Reference proteome</keyword>
<dbReference type="EMBL" id="JABFTP020000083">
    <property type="protein sequence ID" value="KAL3276076.1"/>
    <property type="molecule type" value="Genomic_DNA"/>
</dbReference>
<proteinExistence type="predicted"/>
<accession>A0ABD2NBL6</accession>